<keyword evidence="1" id="KW-0472">Membrane</keyword>
<evidence type="ECO:0000313" key="3">
    <source>
        <dbReference type="Proteomes" id="UP000627166"/>
    </source>
</evidence>
<comment type="caution">
    <text evidence="2">The sequence shown here is derived from an EMBL/GenBank/DDBJ whole genome shotgun (WGS) entry which is preliminary data.</text>
</comment>
<keyword evidence="1" id="KW-1133">Transmembrane helix</keyword>
<dbReference type="Proteomes" id="UP000627166">
    <property type="component" value="Unassembled WGS sequence"/>
</dbReference>
<gene>
    <name evidence="2" type="ORF">H9637_17025</name>
</gene>
<evidence type="ECO:0000256" key="1">
    <source>
        <dbReference type="SAM" id="Phobius"/>
    </source>
</evidence>
<evidence type="ECO:0000313" key="2">
    <source>
        <dbReference type="EMBL" id="MBD8048712.1"/>
    </source>
</evidence>
<dbReference type="EMBL" id="JACSQB010000166">
    <property type="protein sequence ID" value="MBD8048712.1"/>
    <property type="molecule type" value="Genomic_DNA"/>
</dbReference>
<reference evidence="2 3" key="1">
    <citation type="submission" date="2020-08" db="EMBL/GenBank/DDBJ databases">
        <title>A Genomic Blueprint of the Chicken Gut Microbiome.</title>
        <authorList>
            <person name="Gilroy R."/>
            <person name="Ravi A."/>
            <person name="Getino M."/>
            <person name="Pursley I."/>
            <person name="Horton D.L."/>
            <person name="Alikhan N.-F."/>
            <person name="Baker D."/>
            <person name="Gharbi K."/>
            <person name="Hall N."/>
            <person name="Watson M."/>
            <person name="Adriaenssens E.M."/>
            <person name="Foster-Nyarko E."/>
            <person name="Jarju S."/>
            <person name="Secka A."/>
            <person name="Antonio M."/>
            <person name="Oren A."/>
            <person name="Chaudhuri R."/>
            <person name="La Ragione R.M."/>
            <person name="Hildebrand F."/>
            <person name="Pallen M.J."/>
        </authorList>
    </citation>
    <scope>NUCLEOTIDE SEQUENCE [LARGE SCALE GENOMIC DNA]</scope>
    <source>
        <strain evidence="2 3">N37</strain>
    </source>
</reference>
<organism evidence="2 3">
    <name type="scientific">Clostridium faecium</name>
    <dbReference type="NCBI Taxonomy" id="2762223"/>
    <lineage>
        <taxon>Bacteria</taxon>
        <taxon>Bacillati</taxon>
        <taxon>Bacillota</taxon>
        <taxon>Clostridia</taxon>
        <taxon>Eubacteriales</taxon>
        <taxon>Clostridiaceae</taxon>
        <taxon>Clostridium</taxon>
    </lineage>
</organism>
<name>A0ABR8YWQ4_9CLOT</name>
<evidence type="ECO:0008006" key="4">
    <source>
        <dbReference type="Google" id="ProtNLM"/>
    </source>
</evidence>
<accession>A0ABR8YWQ4</accession>
<keyword evidence="3" id="KW-1185">Reference proteome</keyword>
<feature type="transmembrane region" description="Helical" evidence="1">
    <location>
        <begin position="29"/>
        <end position="53"/>
    </location>
</feature>
<keyword evidence="1" id="KW-0812">Transmembrane</keyword>
<dbReference type="RefSeq" id="WP_191741653.1">
    <property type="nucleotide sequence ID" value="NZ_JACSQB010000166.1"/>
</dbReference>
<protein>
    <recommendedName>
        <fullName evidence="4">TMhelix containing protein</fullName>
    </recommendedName>
</protein>
<proteinExistence type="predicted"/>
<feature type="transmembrane region" description="Helical" evidence="1">
    <location>
        <begin position="5"/>
        <end position="23"/>
    </location>
</feature>
<sequence length="59" mass="6615">MLHNILSVISALIIVGAGMHAIYKNGGDIFALLGCLVQLFFYGFLFVIMWVLLWGMFVH</sequence>